<evidence type="ECO:0000313" key="7">
    <source>
        <dbReference type="EMBL" id="EXJ09559.1"/>
    </source>
</evidence>
<keyword evidence="5 7" id="KW-0413">Isomerase</keyword>
<evidence type="ECO:0000256" key="4">
    <source>
        <dbReference type="ARBA" id="ARBA00023110"/>
    </source>
</evidence>
<dbReference type="OrthoDB" id="9769613at2"/>
<comment type="similarity">
    <text evidence="2">Belongs to the PpiC/parvulin rotamase family.</text>
</comment>
<dbReference type="RefSeq" id="WP_036513862.1">
    <property type="nucleotide sequence ID" value="NZ_AONB01000023.1"/>
</dbReference>
<dbReference type="Proteomes" id="UP000019464">
    <property type="component" value="Unassembled WGS sequence"/>
</dbReference>
<dbReference type="PROSITE" id="PS50198">
    <property type="entry name" value="PPIC_PPIASE_2"/>
    <property type="match status" value="1"/>
</dbReference>
<dbReference type="SUPFAM" id="SSF54534">
    <property type="entry name" value="FKBP-like"/>
    <property type="match status" value="1"/>
</dbReference>
<dbReference type="EMBL" id="AONB01000023">
    <property type="protein sequence ID" value="EXJ09559.1"/>
    <property type="molecule type" value="Genomic_DNA"/>
</dbReference>
<comment type="catalytic activity">
    <reaction evidence="1">
        <text>[protein]-peptidylproline (omega=180) = [protein]-peptidylproline (omega=0)</text>
        <dbReference type="Rhea" id="RHEA:16237"/>
        <dbReference type="Rhea" id="RHEA-COMP:10747"/>
        <dbReference type="Rhea" id="RHEA-COMP:10748"/>
        <dbReference type="ChEBI" id="CHEBI:83833"/>
        <dbReference type="ChEBI" id="CHEBI:83834"/>
        <dbReference type="EC" id="5.2.1.8"/>
    </reaction>
</comment>
<dbReference type="PANTHER" id="PTHR47245:SF2">
    <property type="entry name" value="PEPTIDYL-PROLYL CIS-TRANS ISOMERASE HP_0175-RELATED"/>
    <property type="match status" value="1"/>
</dbReference>
<evidence type="ECO:0000256" key="3">
    <source>
        <dbReference type="ARBA" id="ARBA00013194"/>
    </source>
</evidence>
<dbReference type="AlphaFoldDB" id="W9UR42"/>
<dbReference type="STRING" id="1229521.D791_03564"/>
<dbReference type="PATRIC" id="fig|1229521.3.peg.3595"/>
<dbReference type="InterPro" id="IPR023058">
    <property type="entry name" value="PPIase_PpiC_CS"/>
</dbReference>
<evidence type="ECO:0000256" key="2">
    <source>
        <dbReference type="ARBA" id="ARBA00007656"/>
    </source>
</evidence>
<proteinExistence type="inferred from homology"/>
<dbReference type="Gene3D" id="3.10.50.40">
    <property type="match status" value="1"/>
</dbReference>
<reference evidence="7 8" key="2">
    <citation type="journal article" date="2015" name="Syst. Appl. Microbiol.">
        <title>Nitrincola nitratireducens sp. nov. isolated from a haloalkaline crater lake.</title>
        <authorList>
            <person name="Singh A."/>
            <person name="Vaidya B."/>
            <person name="Tanuku N.R."/>
            <person name="Pinnaka A.K."/>
        </authorList>
    </citation>
    <scope>NUCLEOTIDE SEQUENCE [LARGE SCALE GENOMIC DNA]</scope>
    <source>
        <strain evidence="7 8">AK23</strain>
    </source>
</reference>
<feature type="domain" description="PpiC" evidence="6">
    <location>
        <begin position="112"/>
        <end position="213"/>
    </location>
</feature>
<dbReference type="InterPro" id="IPR046357">
    <property type="entry name" value="PPIase_dom_sf"/>
</dbReference>
<protein>
    <recommendedName>
        <fullName evidence="3">peptidylprolyl isomerase</fullName>
        <ecNumber evidence="3">5.2.1.8</ecNumber>
    </recommendedName>
</protein>
<dbReference type="EC" id="5.2.1.8" evidence="3"/>
<keyword evidence="4 5" id="KW-0697">Rotamase</keyword>
<dbReference type="InterPro" id="IPR000297">
    <property type="entry name" value="PPIase_PpiC"/>
</dbReference>
<organism evidence="7 8">
    <name type="scientific">Nitrincola nitratireducens</name>
    <dbReference type="NCBI Taxonomy" id="1229521"/>
    <lineage>
        <taxon>Bacteria</taxon>
        <taxon>Pseudomonadati</taxon>
        <taxon>Pseudomonadota</taxon>
        <taxon>Gammaproteobacteria</taxon>
        <taxon>Oceanospirillales</taxon>
        <taxon>Oceanospirillaceae</taxon>
        <taxon>Nitrincola</taxon>
    </lineage>
</organism>
<dbReference type="PROSITE" id="PS01096">
    <property type="entry name" value="PPIC_PPIASE_1"/>
    <property type="match status" value="1"/>
</dbReference>
<comment type="caution">
    <text evidence="7">The sequence shown here is derived from an EMBL/GenBank/DDBJ whole genome shotgun (WGS) entry which is preliminary data.</text>
</comment>
<dbReference type="PANTHER" id="PTHR47245">
    <property type="entry name" value="PEPTIDYLPROLYL ISOMERASE"/>
    <property type="match status" value="1"/>
</dbReference>
<sequence length="269" mass="30429">MNMIPLTQVDIDLSGHRFPDVKVANELIDQEDIAREMQHHPSDSLEQVWISAARSLVIKRLLEMRALELGLTEEDESQRIASLLEKELPIPEPDTSACERYYEQNMARFKTPSLLAVRHILLAAAPDDQETRDSSYAAALDILQILKKDESRFGTLAARYSACESKHQGGQLGQISKGQTVAEFERQIKDLPVGLHSSPIESRYGWHIVSIDQRIEGEQMPYEIVKTTIQQMLQESVTRRCLKQYIQVLASEVAIEGIDMGQDTSPLMQ</sequence>
<keyword evidence="8" id="KW-1185">Reference proteome</keyword>
<evidence type="ECO:0000313" key="8">
    <source>
        <dbReference type="Proteomes" id="UP000019464"/>
    </source>
</evidence>
<accession>W9UR42</accession>
<dbReference type="GO" id="GO:0003755">
    <property type="term" value="F:peptidyl-prolyl cis-trans isomerase activity"/>
    <property type="evidence" value="ECO:0007669"/>
    <property type="project" value="UniProtKB-KW"/>
</dbReference>
<name>W9UR42_9GAMM</name>
<evidence type="ECO:0000256" key="5">
    <source>
        <dbReference type="PROSITE-ProRule" id="PRU00278"/>
    </source>
</evidence>
<reference evidence="8" key="1">
    <citation type="submission" date="2012-11" db="EMBL/GenBank/DDBJ databases">
        <authorList>
            <person name="Singh A."/>
            <person name="Pinnaka A.K."/>
            <person name="Vaidya B."/>
        </authorList>
    </citation>
    <scope>NUCLEOTIDE SEQUENCE [LARGE SCALE GENOMIC DNA]</scope>
    <source>
        <strain evidence="8">AK23</strain>
    </source>
</reference>
<dbReference type="InterPro" id="IPR050245">
    <property type="entry name" value="PrsA_foldase"/>
</dbReference>
<evidence type="ECO:0000259" key="6">
    <source>
        <dbReference type="PROSITE" id="PS50198"/>
    </source>
</evidence>
<dbReference type="Pfam" id="PF00639">
    <property type="entry name" value="Rotamase"/>
    <property type="match status" value="1"/>
</dbReference>
<gene>
    <name evidence="7" type="primary">ppiC_2</name>
    <name evidence="7" type="ORF">D791_03564</name>
</gene>
<evidence type="ECO:0000256" key="1">
    <source>
        <dbReference type="ARBA" id="ARBA00000971"/>
    </source>
</evidence>